<keyword evidence="5 8" id="KW-1133">Transmembrane helix</keyword>
<dbReference type="EMBL" id="OBDY01000003">
    <property type="protein sequence ID" value="SNY29522.1"/>
    <property type="molecule type" value="Genomic_DNA"/>
</dbReference>
<evidence type="ECO:0000256" key="1">
    <source>
        <dbReference type="ARBA" id="ARBA00004651"/>
    </source>
</evidence>
<dbReference type="Proteomes" id="UP000219612">
    <property type="component" value="Unassembled WGS sequence"/>
</dbReference>
<evidence type="ECO:0000256" key="2">
    <source>
        <dbReference type="ARBA" id="ARBA00022448"/>
    </source>
</evidence>
<dbReference type="PANTHER" id="PTHR30561">
    <property type="entry name" value="SMR FAMILY PROTON-DEPENDENT DRUG EFFLUX TRANSPORTER SUGE"/>
    <property type="match status" value="1"/>
</dbReference>
<keyword evidence="10" id="KW-1185">Reference proteome</keyword>
<dbReference type="GO" id="GO:0022857">
    <property type="term" value="F:transmembrane transporter activity"/>
    <property type="evidence" value="ECO:0007669"/>
    <property type="project" value="InterPro"/>
</dbReference>
<evidence type="ECO:0000256" key="7">
    <source>
        <dbReference type="RuleBase" id="RU003942"/>
    </source>
</evidence>
<dbReference type="InterPro" id="IPR037185">
    <property type="entry name" value="EmrE-like"/>
</dbReference>
<dbReference type="Gene3D" id="1.10.3730.20">
    <property type="match status" value="1"/>
</dbReference>
<dbReference type="InterPro" id="IPR000390">
    <property type="entry name" value="Small_drug/metabolite_transptr"/>
</dbReference>
<dbReference type="Pfam" id="PF00893">
    <property type="entry name" value="Multi_Drug_Res"/>
    <property type="match status" value="1"/>
</dbReference>
<keyword evidence="3" id="KW-1003">Cell membrane</keyword>
<gene>
    <name evidence="9" type="ORF">SAMN05421748_103264</name>
</gene>
<comment type="subcellular location">
    <subcellularLocation>
        <location evidence="1 7">Cell membrane</location>
        <topology evidence="1 7">Multi-pass membrane protein</topology>
    </subcellularLocation>
</comment>
<feature type="transmembrane region" description="Helical" evidence="8">
    <location>
        <begin position="57"/>
        <end position="78"/>
    </location>
</feature>
<keyword evidence="2" id="KW-0813">Transport</keyword>
<keyword evidence="4 7" id="KW-0812">Transmembrane</keyword>
<proteinExistence type="inferred from homology"/>
<dbReference type="OrthoDB" id="3175079at2"/>
<evidence type="ECO:0000256" key="6">
    <source>
        <dbReference type="ARBA" id="ARBA00023136"/>
    </source>
</evidence>
<feature type="transmembrane region" description="Helical" evidence="8">
    <location>
        <begin position="26"/>
        <end position="50"/>
    </location>
</feature>
<dbReference type="RefSeq" id="WP_097319491.1">
    <property type="nucleotide sequence ID" value="NZ_OBDY01000003.1"/>
</dbReference>
<name>A0A285H172_9ACTN</name>
<evidence type="ECO:0000256" key="5">
    <source>
        <dbReference type="ARBA" id="ARBA00022989"/>
    </source>
</evidence>
<evidence type="ECO:0000313" key="9">
    <source>
        <dbReference type="EMBL" id="SNY29522.1"/>
    </source>
</evidence>
<dbReference type="GO" id="GO:0005886">
    <property type="term" value="C:plasma membrane"/>
    <property type="evidence" value="ECO:0007669"/>
    <property type="project" value="UniProtKB-SubCell"/>
</dbReference>
<protein>
    <submittedName>
        <fullName evidence="9">Small multidrug resistance pump</fullName>
    </submittedName>
</protein>
<dbReference type="FunFam" id="1.10.3730.20:FF:000001">
    <property type="entry name" value="Quaternary ammonium compound resistance transporter SugE"/>
    <property type="match status" value="1"/>
</dbReference>
<evidence type="ECO:0000256" key="3">
    <source>
        <dbReference type="ARBA" id="ARBA00022475"/>
    </source>
</evidence>
<dbReference type="SUPFAM" id="SSF103481">
    <property type="entry name" value="Multidrug resistance efflux transporter EmrE"/>
    <property type="match status" value="1"/>
</dbReference>
<evidence type="ECO:0000256" key="8">
    <source>
        <dbReference type="SAM" id="Phobius"/>
    </source>
</evidence>
<keyword evidence="6 8" id="KW-0472">Membrane</keyword>
<reference evidence="10" key="1">
    <citation type="submission" date="2017-09" db="EMBL/GenBank/DDBJ databases">
        <authorList>
            <person name="Varghese N."/>
            <person name="Submissions S."/>
        </authorList>
    </citation>
    <scope>NUCLEOTIDE SEQUENCE [LARGE SCALE GENOMIC DNA]</scope>
    <source>
        <strain evidence="10">CGMCC 4.6857</strain>
    </source>
</reference>
<sequence>MPYLFLLLAISSEVAATSMLKTTDGFTRLWPTLACLSGYAVSFLMLALTVRDLPVGVVYAVWSAVGTAAIVAIGAAFLGEPLTLPKVIGVSLIIAGVVIVNLGGAH</sequence>
<dbReference type="PANTHER" id="PTHR30561:SF1">
    <property type="entry name" value="MULTIDRUG TRANSPORTER EMRE"/>
    <property type="match status" value="1"/>
</dbReference>
<dbReference type="InterPro" id="IPR045324">
    <property type="entry name" value="Small_multidrug_res"/>
</dbReference>
<evidence type="ECO:0000313" key="10">
    <source>
        <dbReference type="Proteomes" id="UP000219612"/>
    </source>
</evidence>
<organism evidence="9 10">
    <name type="scientific">Paractinoplanes atraurantiacus</name>
    <dbReference type="NCBI Taxonomy" id="1036182"/>
    <lineage>
        <taxon>Bacteria</taxon>
        <taxon>Bacillati</taxon>
        <taxon>Actinomycetota</taxon>
        <taxon>Actinomycetes</taxon>
        <taxon>Micromonosporales</taxon>
        <taxon>Micromonosporaceae</taxon>
        <taxon>Paractinoplanes</taxon>
    </lineage>
</organism>
<comment type="similarity">
    <text evidence="7">Belongs to the drug/metabolite transporter (DMT) superfamily. Small multidrug resistance (SMR) (TC 2.A.7.1) family.</text>
</comment>
<accession>A0A285H172</accession>
<feature type="transmembrane region" description="Helical" evidence="8">
    <location>
        <begin position="84"/>
        <end position="104"/>
    </location>
</feature>
<dbReference type="AlphaFoldDB" id="A0A285H172"/>
<evidence type="ECO:0000256" key="4">
    <source>
        <dbReference type="ARBA" id="ARBA00022692"/>
    </source>
</evidence>